<reference evidence="1" key="2">
    <citation type="submission" date="2022-06" db="UniProtKB">
        <authorList>
            <consortium name="EnsemblMetazoa"/>
        </authorList>
    </citation>
    <scope>IDENTIFICATION</scope>
    <source>
        <strain evidence="1">DF5081</strain>
    </source>
</reference>
<dbReference type="Proteomes" id="UP000005237">
    <property type="component" value="Unassembled WGS sequence"/>
</dbReference>
<protein>
    <submittedName>
        <fullName evidence="1">Uncharacterized protein</fullName>
    </submittedName>
</protein>
<accession>A0A8R1IC76</accession>
<evidence type="ECO:0000313" key="1">
    <source>
        <dbReference type="EnsemblMetazoa" id="CJA31854.1"/>
    </source>
</evidence>
<dbReference type="AlphaFoldDB" id="A0A8R1IC76"/>
<reference evidence="2" key="1">
    <citation type="submission" date="2010-08" db="EMBL/GenBank/DDBJ databases">
        <authorList>
            <consortium name="Caenorhabditis japonica Sequencing Consortium"/>
            <person name="Wilson R.K."/>
        </authorList>
    </citation>
    <scope>NUCLEOTIDE SEQUENCE [LARGE SCALE GENOMIC DNA]</scope>
    <source>
        <strain evidence="2">DF5081</strain>
    </source>
</reference>
<name>A0A8R1IC76_CAEJA</name>
<organism evidence="1 2">
    <name type="scientific">Caenorhabditis japonica</name>
    <dbReference type="NCBI Taxonomy" id="281687"/>
    <lineage>
        <taxon>Eukaryota</taxon>
        <taxon>Metazoa</taxon>
        <taxon>Ecdysozoa</taxon>
        <taxon>Nematoda</taxon>
        <taxon>Chromadorea</taxon>
        <taxon>Rhabditida</taxon>
        <taxon>Rhabditina</taxon>
        <taxon>Rhabditomorpha</taxon>
        <taxon>Rhabditoidea</taxon>
        <taxon>Rhabditidae</taxon>
        <taxon>Peloderinae</taxon>
        <taxon>Caenorhabditis</taxon>
    </lineage>
</organism>
<evidence type="ECO:0000313" key="2">
    <source>
        <dbReference type="Proteomes" id="UP000005237"/>
    </source>
</evidence>
<proteinExistence type="predicted"/>
<sequence>MLLRNILDEFRKLASDISNAISGGGFQGFAQSKLPSRVDKCTELEQKAFNMIKPSLESK</sequence>
<keyword evidence="2" id="KW-1185">Reference proteome</keyword>
<dbReference type="EnsemblMetazoa" id="CJA31854.1">
    <property type="protein sequence ID" value="CJA31854.1"/>
    <property type="gene ID" value="WBGene00207701"/>
</dbReference>